<dbReference type="GO" id="GO:0000122">
    <property type="term" value="P:negative regulation of transcription by RNA polymerase II"/>
    <property type="evidence" value="ECO:0007669"/>
    <property type="project" value="TreeGrafter"/>
</dbReference>
<feature type="compositionally biased region" description="Polar residues" evidence="3">
    <location>
        <begin position="212"/>
        <end position="224"/>
    </location>
</feature>
<evidence type="ECO:0000259" key="4">
    <source>
        <dbReference type="PROSITE" id="PS50013"/>
    </source>
</evidence>
<evidence type="ECO:0000256" key="2">
    <source>
        <dbReference type="ARBA" id="ARBA00023242"/>
    </source>
</evidence>
<reference evidence="5" key="1">
    <citation type="journal article" date="2014" name="Insect Biochem. Mol. Biol.">
        <title>An insight into the sialome of the frog biting fly, Corethrella appendiculata.</title>
        <authorList>
            <person name="Ribeiro J.M.C."/>
            <person name="Chagas A.C."/>
            <person name="Pham V.M."/>
            <person name="Lounibos L.P."/>
            <person name="Calvo E."/>
        </authorList>
    </citation>
    <scope>NUCLEOTIDE SEQUENCE</scope>
    <source>
        <tissue evidence="5">Salivary glands</tissue>
    </source>
</reference>
<dbReference type="CDD" id="cd18644">
    <property type="entry name" value="CD_polycomb"/>
    <property type="match status" value="1"/>
</dbReference>
<proteinExistence type="evidence at transcript level"/>
<dbReference type="InterPro" id="IPR000953">
    <property type="entry name" value="Chromo/chromo_shadow_dom"/>
</dbReference>
<dbReference type="Pfam" id="PF17218">
    <property type="entry name" value="CBX7_C"/>
    <property type="match status" value="1"/>
</dbReference>
<dbReference type="AlphaFoldDB" id="U5EYY0"/>
<dbReference type="Gene3D" id="2.40.50.40">
    <property type="match status" value="1"/>
</dbReference>
<dbReference type="InterPro" id="IPR023779">
    <property type="entry name" value="Chromodomain_CS"/>
</dbReference>
<dbReference type="Pfam" id="PF00385">
    <property type="entry name" value="Chromo"/>
    <property type="match status" value="1"/>
</dbReference>
<feature type="compositionally biased region" description="Low complexity" evidence="3">
    <location>
        <begin position="107"/>
        <end position="123"/>
    </location>
</feature>
<dbReference type="PANTHER" id="PTHR46389:SF3">
    <property type="entry name" value="POLYCOMB GROUP PROTEIN PC"/>
    <property type="match status" value="1"/>
</dbReference>
<sequence length="436" mass="48204">MEIGNTDDRVYAAERIMKKRTRCGKIEYRVKWKGWSQRHNTWEPEENILDVRLIDMFEKSLRGSSTPKRKKKQIIEDSDDDDNTIISTAAATTSTQHVKTETESKHQIQQQISQQHQQQQQVPIKDIVENIKKEKEEIKIKKESTNSLKSSSSTNSTSKEKHHHQTSAPAAATTTASSISTIDVKPSLKISIGSNKSESNENDSNSSDDQPLLNQQQKELTSTISSLATVSTPTSATVATTTTGTKRKAEVLSKESGKIGVTIKTSPDVEHSSSKLHRLESSAAATTTALTVTAASTKTEIKQAPLSPDTPASRPESNIPTNDQPAAAVAAVIPNNNNINNNNINEETPKKLDTNIINNNNNNNNNNIHLQPQNHHKIPLSPRAAPPKLWLPNSQVTDQVVITDVTVNLETVTIRECKTERGFFKERDMKGNDIFN</sequence>
<dbReference type="PROSITE" id="PS50013">
    <property type="entry name" value="CHROMO_2"/>
    <property type="match status" value="1"/>
</dbReference>
<dbReference type="InterPro" id="IPR017984">
    <property type="entry name" value="Chromo_dom_subgr"/>
</dbReference>
<dbReference type="SMART" id="SM00298">
    <property type="entry name" value="CHROMO"/>
    <property type="match status" value="1"/>
</dbReference>
<dbReference type="InterPro" id="IPR016197">
    <property type="entry name" value="Chromo-like_dom_sf"/>
</dbReference>
<feature type="compositionally biased region" description="Low complexity" evidence="3">
    <location>
        <begin position="145"/>
        <end position="157"/>
    </location>
</feature>
<dbReference type="InterPro" id="IPR023780">
    <property type="entry name" value="Chromo_domain"/>
</dbReference>
<organism evidence="5">
    <name type="scientific">Corethrella appendiculata</name>
    <dbReference type="NCBI Taxonomy" id="1370023"/>
    <lineage>
        <taxon>Eukaryota</taxon>
        <taxon>Metazoa</taxon>
        <taxon>Ecdysozoa</taxon>
        <taxon>Arthropoda</taxon>
        <taxon>Hexapoda</taxon>
        <taxon>Insecta</taxon>
        <taxon>Pterygota</taxon>
        <taxon>Neoptera</taxon>
        <taxon>Endopterygota</taxon>
        <taxon>Diptera</taxon>
        <taxon>Nematocera</taxon>
        <taxon>Culicoidea</taxon>
        <taxon>Chaoboridae</taxon>
        <taxon>Corethrella</taxon>
    </lineage>
</organism>
<feature type="compositionally biased region" description="Low complexity" evidence="3">
    <location>
        <begin position="225"/>
        <end position="244"/>
    </location>
</feature>
<evidence type="ECO:0000313" key="5">
    <source>
        <dbReference type="EMBL" id="JAB59823.1"/>
    </source>
</evidence>
<dbReference type="InterPro" id="IPR033773">
    <property type="entry name" value="CBX7_C"/>
</dbReference>
<feature type="compositionally biased region" description="Low complexity" evidence="3">
    <location>
        <begin position="166"/>
        <end position="178"/>
    </location>
</feature>
<dbReference type="PRINTS" id="PR00504">
    <property type="entry name" value="CHROMODOMAIN"/>
</dbReference>
<feature type="region of interest" description="Disordered" evidence="3">
    <location>
        <begin position="192"/>
        <end position="249"/>
    </location>
</feature>
<dbReference type="SUPFAM" id="SSF54160">
    <property type="entry name" value="Chromo domain-like"/>
    <property type="match status" value="1"/>
</dbReference>
<dbReference type="InterPro" id="IPR052458">
    <property type="entry name" value="PcG_PRC1-like_component"/>
</dbReference>
<keyword evidence="2" id="KW-0539">Nucleus</keyword>
<feature type="region of interest" description="Disordered" evidence="3">
    <location>
        <begin position="90"/>
        <end position="123"/>
    </location>
</feature>
<dbReference type="GO" id="GO:0003682">
    <property type="term" value="F:chromatin binding"/>
    <property type="evidence" value="ECO:0007669"/>
    <property type="project" value="TreeGrafter"/>
</dbReference>
<evidence type="ECO:0000256" key="1">
    <source>
        <dbReference type="ARBA" id="ARBA00004123"/>
    </source>
</evidence>
<dbReference type="PANTHER" id="PTHR46389">
    <property type="entry name" value="POLYCOMB GROUP PROTEIN PC"/>
    <property type="match status" value="1"/>
</dbReference>
<feature type="domain" description="Chromo" evidence="4">
    <location>
        <begin position="11"/>
        <end position="69"/>
    </location>
</feature>
<dbReference type="EMBL" id="GANO01000048">
    <property type="protein sequence ID" value="JAB59823.1"/>
    <property type="molecule type" value="mRNA"/>
</dbReference>
<comment type="subcellular location">
    <subcellularLocation>
        <location evidence="1">Nucleus</location>
    </subcellularLocation>
</comment>
<name>U5EYY0_9DIPT</name>
<dbReference type="GO" id="GO:0000785">
    <property type="term" value="C:chromatin"/>
    <property type="evidence" value="ECO:0007669"/>
    <property type="project" value="TreeGrafter"/>
</dbReference>
<feature type="region of interest" description="Disordered" evidence="3">
    <location>
        <begin position="138"/>
        <end position="178"/>
    </location>
</feature>
<feature type="region of interest" description="Disordered" evidence="3">
    <location>
        <begin position="296"/>
        <end position="322"/>
    </location>
</feature>
<dbReference type="GO" id="GO:0035102">
    <property type="term" value="C:PRC1 complex"/>
    <property type="evidence" value="ECO:0007669"/>
    <property type="project" value="TreeGrafter"/>
</dbReference>
<protein>
    <submittedName>
        <fullName evidence="5">Putative polycomb</fullName>
    </submittedName>
</protein>
<evidence type="ECO:0000256" key="3">
    <source>
        <dbReference type="SAM" id="MobiDB-lite"/>
    </source>
</evidence>
<accession>U5EYY0</accession>
<dbReference type="PROSITE" id="PS00598">
    <property type="entry name" value="CHROMO_1"/>
    <property type="match status" value="1"/>
</dbReference>
<feature type="compositionally biased region" description="Low complexity" evidence="3">
    <location>
        <begin position="194"/>
        <end position="209"/>
    </location>
</feature>